<name>A0A2S9K9H9_9BURK</name>
<dbReference type="Gene3D" id="1.10.10.10">
    <property type="entry name" value="Winged helix-like DNA-binding domain superfamily/Winged helix DNA-binding domain"/>
    <property type="match status" value="1"/>
</dbReference>
<dbReference type="InterPro" id="IPR005119">
    <property type="entry name" value="LysR_subst-bd"/>
</dbReference>
<evidence type="ECO:0000256" key="5">
    <source>
        <dbReference type="ARBA" id="ARBA00023163"/>
    </source>
</evidence>
<keyword evidence="4" id="KW-0010">Activator</keyword>
<organism evidence="7 8">
    <name type="scientific">Malikia granosa</name>
    <dbReference type="NCBI Taxonomy" id="263067"/>
    <lineage>
        <taxon>Bacteria</taxon>
        <taxon>Pseudomonadati</taxon>
        <taxon>Pseudomonadota</taxon>
        <taxon>Betaproteobacteria</taxon>
        <taxon>Burkholderiales</taxon>
        <taxon>Comamonadaceae</taxon>
        <taxon>Malikia</taxon>
    </lineage>
</organism>
<evidence type="ECO:0000259" key="6">
    <source>
        <dbReference type="PROSITE" id="PS50931"/>
    </source>
</evidence>
<keyword evidence="2" id="KW-0805">Transcription regulation</keyword>
<evidence type="ECO:0000313" key="7">
    <source>
        <dbReference type="EMBL" id="PRD67119.1"/>
    </source>
</evidence>
<dbReference type="InterPro" id="IPR036390">
    <property type="entry name" value="WH_DNA-bd_sf"/>
</dbReference>
<comment type="caution">
    <text evidence="7">The sequence shown here is derived from an EMBL/GenBank/DDBJ whole genome shotgun (WGS) entry which is preliminary data.</text>
</comment>
<comment type="similarity">
    <text evidence="1">Belongs to the LysR transcriptional regulatory family.</text>
</comment>
<keyword evidence="8" id="KW-1185">Reference proteome</keyword>
<dbReference type="SUPFAM" id="SSF46785">
    <property type="entry name" value="Winged helix' DNA-binding domain"/>
    <property type="match status" value="1"/>
</dbReference>
<dbReference type="GO" id="GO:2000142">
    <property type="term" value="P:regulation of DNA-templated transcription initiation"/>
    <property type="evidence" value="ECO:0007669"/>
    <property type="project" value="TreeGrafter"/>
</dbReference>
<proteinExistence type="inferred from homology"/>
<dbReference type="SUPFAM" id="SSF53850">
    <property type="entry name" value="Periplasmic binding protein-like II"/>
    <property type="match status" value="1"/>
</dbReference>
<dbReference type="Gene3D" id="3.40.190.290">
    <property type="match status" value="1"/>
</dbReference>
<dbReference type="Proteomes" id="UP000238589">
    <property type="component" value="Unassembled WGS sequence"/>
</dbReference>
<dbReference type="PANTHER" id="PTHR30293:SF2">
    <property type="entry name" value="TRANSCRIPTIONAL ACTIVATOR PROTEIN NHAR"/>
    <property type="match status" value="1"/>
</dbReference>
<dbReference type="AlphaFoldDB" id="A0A2S9K9H9"/>
<protein>
    <submittedName>
        <fullName evidence="7">LysR family transcriptional regulator</fullName>
    </submittedName>
</protein>
<dbReference type="GO" id="GO:0003700">
    <property type="term" value="F:DNA-binding transcription factor activity"/>
    <property type="evidence" value="ECO:0007669"/>
    <property type="project" value="InterPro"/>
</dbReference>
<dbReference type="RefSeq" id="WP_105746641.1">
    <property type="nucleotide sequence ID" value="NZ_PVLQ01000005.1"/>
</dbReference>
<dbReference type="PROSITE" id="PS50931">
    <property type="entry name" value="HTH_LYSR"/>
    <property type="match status" value="1"/>
</dbReference>
<dbReference type="Pfam" id="PF00126">
    <property type="entry name" value="HTH_1"/>
    <property type="match status" value="1"/>
</dbReference>
<dbReference type="OrthoDB" id="464481at2"/>
<dbReference type="EMBL" id="PVLQ01000005">
    <property type="protein sequence ID" value="PRD67119.1"/>
    <property type="molecule type" value="Genomic_DNA"/>
</dbReference>
<gene>
    <name evidence="7" type="ORF">C6P64_00520</name>
</gene>
<dbReference type="PANTHER" id="PTHR30293">
    <property type="entry name" value="TRANSCRIPTIONAL REGULATORY PROTEIN NAC-RELATED"/>
    <property type="match status" value="1"/>
</dbReference>
<feature type="domain" description="HTH lysR-type" evidence="6">
    <location>
        <begin position="5"/>
        <end position="62"/>
    </location>
</feature>
<reference evidence="7 8" key="1">
    <citation type="submission" date="2018-03" db="EMBL/GenBank/DDBJ databases">
        <title>Comparative genomics illustrates the genes involved in a hyperalkaliphilic mechanisms of Serpentinomonas isolated from highly-alkaline calcium-rich serpentinized springs.</title>
        <authorList>
            <person name="Suzuki S."/>
            <person name="Ishii S."/>
            <person name="Walworth N."/>
            <person name="Bird L."/>
            <person name="Kuenen J.G."/>
            <person name="Nealson K.H."/>
        </authorList>
    </citation>
    <scope>NUCLEOTIDE SEQUENCE [LARGE SCALE GENOMIC DNA]</scope>
    <source>
        <strain evidence="7 8">P1</strain>
    </source>
</reference>
<evidence type="ECO:0000256" key="3">
    <source>
        <dbReference type="ARBA" id="ARBA00023125"/>
    </source>
</evidence>
<dbReference type="GO" id="GO:0003677">
    <property type="term" value="F:DNA binding"/>
    <property type="evidence" value="ECO:0007669"/>
    <property type="project" value="UniProtKB-KW"/>
</dbReference>
<dbReference type="InterPro" id="IPR036388">
    <property type="entry name" value="WH-like_DNA-bd_sf"/>
</dbReference>
<sequence>MSLAFNYRHLYYFWIVAKEGGMTRAAARLDMAVQTVSAQVRELERDLGCQLLKPAGRGLALTEAGVAALRQAEQIFQLGEMLPERVRAAAQAPAMRLAVGIADGLAKLEVQRLLQPVLATPDLRLVCHEGEMADLLAELAVHQLDVVLSDHPAPFNPHLKVHSHPLGSTGMGWYAAPRWWEQAQGSFPASLQDVPVLLPTTHSIVRAHLDQWLAQLGLRPRVVGEFEDSALLETFGGAGLGAFPAALALEEALLQRHQARLLGACAGVEEHYYAISTERKVQHPLLRQLLAQD</sequence>
<evidence type="ECO:0000256" key="4">
    <source>
        <dbReference type="ARBA" id="ARBA00023159"/>
    </source>
</evidence>
<keyword evidence="3" id="KW-0238">DNA-binding</keyword>
<dbReference type="InterPro" id="IPR000847">
    <property type="entry name" value="LysR_HTH_N"/>
</dbReference>
<evidence type="ECO:0000313" key="8">
    <source>
        <dbReference type="Proteomes" id="UP000238589"/>
    </source>
</evidence>
<evidence type="ECO:0000256" key="1">
    <source>
        <dbReference type="ARBA" id="ARBA00009437"/>
    </source>
</evidence>
<dbReference type="Pfam" id="PF03466">
    <property type="entry name" value="LysR_substrate"/>
    <property type="match status" value="1"/>
</dbReference>
<evidence type="ECO:0000256" key="2">
    <source>
        <dbReference type="ARBA" id="ARBA00023015"/>
    </source>
</evidence>
<keyword evidence="5" id="KW-0804">Transcription</keyword>
<accession>A0A2S9K9H9</accession>